<evidence type="ECO:0000313" key="5">
    <source>
        <dbReference type="EMBL" id="NPU65865.1"/>
    </source>
</evidence>
<evidence type="ECO:0000256" key="2">
    <source>
        <dbReference type="ARBA" id="ARBA00022729"/>
    </source>
</evidence>
<reference evidence="5" key="1">
    <citation type="submission" date="2020-05" db="EMBL/GenBank/DDBJ databases">
        <title>Nod-independent and nitrogen-fixing Bradyrhizobium aeschynomene sp. nov. isolated from nodules of Aeschynomene indica.</title>
        <authorList>
            <person name="Zhang Z."/>
        </authorList>
    </citation>
    <scope>NUCLEOTIDE SEQUENCE</scope>
    <source>
        <strain evidence="5">83012</strain>
    </source>
</reference>
<accession>A0ABX2CDY6</accession>
<evidence type="ECO:0000256" key="1">
    <source>
        <dbReference type="ARBA" id="ARBA00010062"/>
    </source>
</evidence>
<dbReference type="InterPro" id="IPR028082">
    <property type="entry name" value="Peripla_BP_I"/>
</dbReference>
<dbReference type="Pfam" id="PF13458">
    <property type="entry name" value="Peripla_BP_6"/>
    <property type="match status" value="1"/>
</dbReference>
<dbReference type="Proteomes" id="UP000886476">
    <property type="component" value="Unassembled WGS sequence"/>
</dbReference>
<dbReference type="CDD" id="cd06343">
    <property type="entry name" value="PBP1_ABC_ligand_binding-like"/>
    <property type="match status" value="1"/>
</dbReference>
<comment type="caution">
    <text evidence="5">The sequence shown here is derived from an EMBL/GenBank/DDBJ whole genome shotgun (WGS) entry which is preliminary data.</text>
</comment>
<dbReference type="EMBL" id="JABFDN010000003">
    <property type="protein sequence ID" value="NPU65865.1"/>
    <property type="molecule type" value="Genomic_DNA"/>
</dbReference>
<organism evidence="5 6">
    <name type="scientific">Bradyrhizobium aeschynomenes</name>
    <dbReference type="NCBI Taxonomy" id="2734909"/>
    <lineage>
        <taxon>Bacteria</taxon>
        <taxon>Pseudomonadati</taxon>
        <taxon>Pseudomonadota</taxon>
        <taxon>Alphaproteobacteria</taxon>
        <taxon>Hyphomicrobiales</taxon>
        <taxon>Nitrobacteraceae</taxon>
        <taxon>Bradyrhizobium</taxon>
    </lineage>
</organism>
<feature type="chain" id="PRO_5046246721" evidence="3">
    <location>
        <begin position="24"/>
        <end position="406"/>
    </location>
</feature>
<dbReference type="Gene3D" id="3.40.50.2300">
    <property type="match status" value="2"/>
</dbReference>
<keyword evidence="6" id="KW-1185">Reference proteome</keyword>
<dbReference type="PANTHER" id="PTHR47235">
    <property type="entry name" value="BLR6548 PROTEIN"/>
    <property type="match status" value="1"/>
</dbReference>
<protein>
    <submittedName>
        <fullName evidence="5">ABC transporter substrate-binding protein</fullName>
    </submittedName>
</protein>
<dbReference type="SUPFAM" id="SSF53822">
    <property type="entry name" value="Periplasmic binding protein-like I"/>
    <property type="match status" value="1"/>
</dbReference>
<feature type="signal peptide" evidence="3">
    <location>
        <begin position="1"/>
        <end position="23"/>
    </location>
</feature>
<name>A0ABX2CDY6_9BRAD</name>
<dbReference type="RefSeq" id="WP_172110940.1">
    <property type="nucleotide sequence ID" value="NZ_JABFDN010000003.1"/>
</dbReference>
<dbReference type="InterPro" id="IPR028081">
    <property type="entry name" value="Leu-bd"/>
</dbReference>
<evidence type="ECO:0000256" key="3">
    <source>
        <dbReference type="SAM" id="SignalP"/>
    </source>
</evidence>
<sequence length="406" mass="43847">MRNGFSALAALALLLASTAPGLAADKKYDTGASDSEIKVGQTVPLSGPASAYATIGKAQAAYMKMINDQGGVNGRKINLIQYDDAYSPPKTVEQVRKLVESDEVLLTFQIIGTAPNVAVQKYLNSKKVPQLFAATGAARFTDPKNFPWTMGFNPSYVVEGRIYGQYILKTHPNAKIGVLYQNDDLGRDYLAGLKAGLGDKAAKMIVAESSYEITEPTIDSHILKLKDAGADLLFSASTPKQAAQAIKKVAELGWKPVHIVDINANSLGATLKPAGLENAKGLISVGYVKDPLEEGFKNDPGVQRYLAFMEKYYPDGDKGSNFNVYGYITAELLVQVLKQCGDELTRDNVLKQATHLDHVELGMLLPGISITTSPTDYRVNKQLQMIQFDGAHWQNIGGIVTDAAAE</sequence>
<comment type="similarity">
    <text evidence="1">Belongs to the leucine-binding protein family.</text>
</comment>
<proteinExistence type="inferred from homology"/>
<dbReference type="PANTHER" id="PTHR47235:SF1">
    <property type="entry name" value="BLR6548 PROTEIN"/>
    <property type="match status" value="1"/>
</dbReference>
<evidence type="ECO:0000259" key="4">
    <source>
        <dbReference type="Pfam" id="PF13458"/>
    </source>
</evidence>
<keyword evidence="2 3" id="KW-0732">Signal</keyword>
<gene>
    <name evidence="5" type="ORF">HL667_12755</name>
</gene>
<feature type="domain" description="Leucine-binding protein" evidence="4">
    <location>
        <begin position="36"/>
        <end position="389"/>
    </location>
</feature>
<evidence type="ECO:0000313" key="6">
    <source>
        <dbReference type="Proteomes" id="UP000886476"/>
    </source>
</evidence>